<name>A0A380V9V2_9PAST</name>
<dbReference type="SUPFAM" id="SSF52096">
    <property type="entry name" value="ClpP/crotonase"/>
    <property type="match status" value="1"/>
</dbReference>
<dbReference type="Proteomes" id="UP000254507">
    <property type="component" value="Unassembled WGS sequence"/>
</dbReference>
<feature type="signal peptide" evidence="1">
    <location>
        <begin position="1"/>
        <end position="19"/>
    </location>
</feature>
<sequence length="297" mass="32990">MKKLLFLLWGLITTQAVHSAEISYINYDGMNVIVIAGPIISGDARKFKEIARKIIDGKAVVFLNSQGGVAYEAINIGEYINKTSFVTVVAPYDECYSACAIIWSSSHNKVANLPYSIIGYHAIYNGYTGEQTGYANAKLGAVLSRWGYSDRAIEFMTFARPKEFNYLTKNNAARYGINYNELDFSKGNSNHTHYEQTAYDTVAGFYNALSVADGDLAAAYVIPEKRGVGPFNQKNIFKFYSSLQIPLEVQSITQISNNQFTVNYTFTATKTQCKGIATVNVVNRNGYYLIQSIKANC</sequence>
<evidence type="ECO:0000313" key="2">
    <source>
        <dbReference type="EMBL" id="SUU34798.1"/>
    </source>
</evidence>
<feature type="chain" id="PRO_5016607059" description="Periplasmic protein" evidence="1">
    <location>
        <begin position="20"/>
        <end position="297"/>
    </location>
</feature>
<protein>
    <recommendedName>
        <fullName evidence="4">Periplasmic protein</fullName>
    </recommendedName>
</protein>
<keyword evidence="1" id="KW-0732">Signal</keyword>
<evidence type="ECO:0000256" key="1">
    <source>
        <dbReference type="SAM" id="SignalP"/>
    </source>
</evidence>
<accession>A0A380V9V2</accession>
<dbReference type="InterPro" id="IPR029045">
    <property type="entry name" value="ClpP/crotonase-like_dom_sf"/>
</dbReference>
<reference evidence="2 3" key="1">
    <citation type="submission" date="2018-06" db="EMBL/GenBank/DDBJ databases">
        <authorList>
            <consortium name="Pathogen Informatics"/>
            <person name="Doyle S."/>
        </authorList>
    </citation>
    <scope>NUCLEOTIDE SEQUENCE [LARGE SCALE GENOMIC DNA]</scope>
    <source>
        <strain evidence="2 3">NCTC10851</strain>
    </source>
</reference>
<dbReference type="OrthoDB" id="1522627at2"/>
<evidence type="ECO:0008006" key="4">
    <source>
        <dbReference type="Google" id="ProtNLM"/>
    </source>
</evidence>
<proteinExistence type="predicted"/>
<evidence type="ECO:0000313" key="3">
    <source>
        <dbReference type="Proteomes" id="UP000254507"/>
    </source>
</evidence>
<dbReference type="EMBL" id="UFSB01000001">
    <property type="protein sequence ID" value="SUU34798.1"/>
    <property type="molecule type" value="Genomic_DNA"/>
</dbReference>
<gene>
    <name evidence="2" type="ORF">NCTC10851_00569</name>
</gene>
<organism evidence="2 3">
    <name type="scientific">Actinobacillus seminis</name>
    <dbReference type="NCBI Taxonomy" id="722"/>
    <lineage>
        <taxon>Bacteria</taxon>
        <taxon>Pseudomonadati</taxon>
        <taxon>Pseudomonadota</taxon>
        <taxon>Gammaproteobacteria</taxon>
        <taxon>Pasteurellales</taxon>
        <taxon>Pasteurellaceae</taxon>
        <taxon>Actinobacillus</taxon>
    </lineage>
</organism>
<dbReference type="AlphaFoldDB" id="A0A380V9V2"/>
<dbReference type="Gene3D" id="3.90.226.10">
    <property type="entry name" value="2-enoyl-CoA Hydratase, Chain A, domain 1"/>
    <property type="match status" value="1"/>
</dbReference>
<dbReference type="RefSeq" id="WP_147291286.1">
    <property type="nucleotide sequence ID" value="NZ_UFSB01000001.1"/>
</dbReference>